<keyword evidence="2" id="KW-1133">Transmembrane helix</keyword>
<evidence type="ECO:0000313" key="5">
    <source>
        <dbReference type="WBParaSite" id="HPBE_0001258101-mRNA-1"/>
    </source>
</evidence>
<dbReference type="EMBL" id="UZAH01027558">
    <property type="protein sequence ID" value="VDO92796.1"/>
    <property type="molecule type" value="Genomic_DNA"/>
</dbReference>
<sequence length="281" mass="30478">MPVAMQKSESRLKLIPISGDDVPRYDDKNGKILVPEGDFLMYKGIHERTMILLNSWMDNREGAETELCKIADELDQWEKGCNISSVVGGVAGIGGGAAVIGGMVLMPPVAVAALRILMLAMHGLTMAIFRVYTPHSVTVMIERATFVQLECETHDTSVNASNAFQKNLLTAKEMLEYDRKLTETLASSITTLEETKTSILSSHQIKVTKDMGVNLNKETVMSGGRIGTVSIAGGAVRLVLKESGLATGSKSEVAQKLRGAAEELKSSRESITRDFLADYLL</sequence>
<dbReference type="GO" id="GO:0006869">
    <property type="term" value="P:lipid transport"/>
    <property type="evidence" value="ECO:0007669"/>
    <property type="project" value="InterPro"/>
</dbReference>
<keyword evidence="2" id="KW-0472">Membrane</keyword>
<evidence type="ECO:0000256" key="1">
    <source>
        <dbReference type="ARBA" id="ARBA00010090"/>
    </source>
</evidence>
<reference evidence="5" key="2">
    <citation type="submission" date="2019-09" db="UniProtKB">
        <authorList>
            <consortium name="WormBaseParasite"/>
        </authorList>
    </citation>
    <scope>IDENTIFICATION</scope>
</reference>
<evidence type="ECO:0000313" key="4">
    <source>
        <dbReference type="Proteomes" id="UP000050761"/>
    </source>
</evidence>
<feature type="transmembrane region" description="Helical" evidence="2">
    <location>
        <begin position="112"/>
        <end position="133"/>
    </location>
</feature>
<dbReference type="GO" id="GO:0042157">
    <property type="term" value="P:lipoprotein metabolic process"/>
    <property type="evidence" value="ECO:0007669"/>
    <property type="project" value="InterPro"/>
</dbReference>
<protein>
    <submittedName>
        <fullName evidence="5">Apolipoprotein L3</fullName>
    </submittedName>
</protein>
<dbReference type="PANTHER" id="PTHR14096">
    <property type="entry name" value="APOLIPOPROTEIN L"/>
    <property type="match status" value="1"/>
</dbReference>
<dbReference type="WBParaSite" id="HPBE_0001258101-mRNA-1">
    <property type="protein sequence ID" value="HPBE_0001258101-mRNA-1"/>
    <property type="gene ID" value="HPBE_0001258101"/>
</dbReference>
<keyword evidence="2" id="KW-0812">Transmembrane</keyword>
<feature type="transmembrane region" description="Helical" evidence="2">
    <location>
        <begin position="86"/>
        <end position="106"/>
    </location>
</feature>
<dbReference type="InterPro" id="IPR008405">
    <property type="entry name" value="ApoL"/>
</dbReference>
<dbReference type="PANTHER" id="PTHR14096:SF28">
    <property type="entry name" value="APOLIPOPROTEIN L, 1-RELATED"/>
    <property type="match status" value="1"/>
</dbReference>
<organism evidence="4 5">
    <name type="scientific">Heligmosomoides polygyrus</name>
    <name type="common">Parasitic roundworm</name>
    <dbReference type="NCBI Taxonomy" id="6339"/>
    <lineage>
        <taxon>Eukaryota</taxon>
        <taxon>Metazoa</taxon>
        <taxon>Ecdysozoa</taxon>
        <taxon>Nematoda</taxon>
        <taxon>Chromadorea</taxon>
        <taxon>Rhabditida</taxon>
        <taxon>Rhabditina</taxon>
        <taxon>Rhabditomorpha</taxon>
        <taxon>Strongyloidea</taxon>
        <taxon>Heligmosomidae</taxon>
        <taxon>Heligmosomoides</taxon>
    </lineage>
</organism>
<proteinExistence type="inferred from homology"/>
<dbReference type="GO" id="GO:0005576">
    <property type="term" value="C:extracellular region"/>
    <property type="evidence" value="ECO:0007669"/>
    <property type="project" value="InterPro"/>
</dbReference>
<evidence type="ECO:0000256" key="2">
    <source>
        <dbReference type="SAM" id="Phobius"/>
    </source>
</evidence>
<keyword evidence="4" id="KW-1185">Reference proteome</keyword>
<gene>
    <name evidence="3" type="ORF">HPBE_LOCUS12582</name>
</gene>
<dbReference type="Proteomes" id="UP000050761">
    <property type="component" value="Unassembled WGS sequence"/>
</dbReference>
<accession>A0A183FW14</accession>
<dbReference type="GO" id="GO:0016020">
    <property type="term" value="C:membrane"/>
    <property type="evidence" value="ECO:0007669"/>
    <property type="project" value="TreeGrafter"/>
</dbReference>
<dbReference type="AlphaFoldDB" id="A0A183FW14"/>
<accession>A0A3P7YVW8</accession>
<name>A0A183FW14_HELPZ</name>
<evidence type="ECO:0000313" key="3">
    <source>
        <dbReference type="EMBL" id="VDO92796.1"/>
    </source>
</evidence>
<dbReference type="OrthoDB" id="5834939at2759"/>
<reference evidence="3 4" key="1">
    <citation type="submission" date="2018-11" db="EMBL/GenBank/DDBJ databases">
        <authorList>
            <consortium name="Pathogen Informatics"/>
        </authorList>
    </citation>
    <scope>NUCLEOTIDE SEQUENCE [LARGE SCALE GENOMIC DNA]</scope>
</reference>
<comment type="similarity">
    <text evidence="1">Belongs to the apolipoprotein L family.</text>
</comment>
<dbReference type="GO" id="GO:0008289">
    <property type="term" value="F:lipid binding"/>
    <property type="evidence" value="ECO:0007669"/>
    <property type="project" value="InterPro"/>
</dbReference>